<dbReference type="InterPro" id="IPR050976">
    <property type="entry name" value="Snaclec"/>
</dbReference>
<comment type="caution">
    <text evidence="2">The sequence shown here is derived from an EMBL/GenBank/DDBJ whole genome shotgun (WGS) entry which is preliminary data.</text>
</comment>
<accession>A0AAV5S8H1</accession>
<dbReference type="Proteomes" id="UP001432027">
    <property type="component" value="Unassembled WGS sequence"/>
</dbReference>
<gene>
    <name evidence="2" type="ORF">PENTCL1PPCAC_1020</name>
</gene>
<dbReference type="PANTHER" id="PTHR22991:SF40">
    <property type="entry name" value="PROTEIN CBG13490"/>
    <property type="match status" value="1"/>
</dbReference>
<reference evidence="2" key="1">
    <citation type="submission" date="2023-10" db="EMBL/GenBank/DDBJ databases">
        <title>Genome assembly of Pristionchus species.</title>
        <authorList>
            <person name="Yoshida K."/>
            <person name="Sommer R.J."/>
        </authorList>
    </citation>
    <scope>NUCLEOTIDE SEQUENCE</scope>
    <source>
        <strain evidence="2">RS0144</strain>
    </source>
</reference>
<dbReference type="AlphaFoldDB" id="A0AAV5S8H1"/>
<evidence type="ECO:0000313" key="2">
    <source>
        <dbReference type="EMBL" id="GMS78845.1"/>
    </source>
</evidence>
<feature type="non-terminal residue" evidence="2">
    <location>
        <position position="1"/>
    </location>
</feature>
<evidence type="ECO:0000313" key="3">
    <source>
        <dbReference type="Proteomes" id="UP001432027"/>
    </source>
</evidence>
<keyword evidence="3" id="KW-1185">Reference proteome</keyword>
<keyword evidence="1" id="KW-1015">Disulfide bond</keyword>
<dbReference type="PANTHER" id="PTHR22991">
    <property type="entry name" value="PROTEIN CBG13490"/>
    <property type="match status" value="1"/>
</dbReference>
<sequence>PIIKSDLDNDIFNTIALTVETPAGLNASNLLLGLVCNQRTRRLEWADGDHVGYTTNKIDLSFDCTQKLTAVSEPKKNDWYEISTVPNDDHSFTVLCATLPLDLDDKCAEYQTIDDSVAEDGYRPCVRFSYEHKSWTRKKEALWPASGAQRQIK</sequence>
<protein>
    <submittedName>
        <fullName evidence="2">Uncharacterized protein</fullName>
    </submittedName>
</protein>
<proteinExistence type="predicted"/>
<organism evidence="2 3">
    <name type="scientific">Pristionchus entomophagus</name>
    <dbReference type="NCBI Taxonomy" id="358040"/>
    <lineage>
        <taxon>Eukaryota</taxon>
        <taxon>Metazoa</taxon>
        <taxon>Ecdysozoa</taxon>
        <taxon>Nematoda</taxon>
        <taxon>Chromadorea</taxon>
        <taxon>Rhabditida</taxon>
        <taxon>Rhabditina</taxon>
        <taxon>Diplogasteromorpha</taxon>
        <taxon>Diplogasteroidea</taxon>
        <taxon>Neodiplogasteridae</taxon>
        <taxon>Pristionchus</taxon>
    </lineage>
</organism>
<name>A0AAV5S8H1_9BILA</name>
<dbReference type="EMBL" id="BTSX01000001">
    <property type="protein sequence ID" value="GMS78845.1"/>
    <property type="molecule type" value="Genomic_DNA"/>
</dbReference>
<evidence type="ECO:0000256" key="1">
    <source>
        <dbReference type="ARBA" id="ARBA00023157"/>
    </source>
</evidence>